<gene>
    <name evidence="6" type="ORF">SAMN04490178_107136</name>
</gene>
<evidence type="ECO:0000256" key="5">
    <source>
        <dbReference type="SAM" id="Phobius"/>
    </source>
</evidence>
<dbReference type="AlphaFoldDB" id="A0A1H8TW52"/>
<dbReference type="GO" id="GO:0005886">
    <property type="term" value="C:plasma membrane"/>
    <property type="evidence" value="ECO:0007669"/>
    <property type="project" value="UniProtKB-ARBA"/>
</dbReference>
<proteinExistence type="predicted"/>
<accession>A0A1H8TW52</accession>
<evidence type="ECO:0000256" key="3">
    <source>
        <dbReference type="ARBA" id="ARBA00022989"/>
    </source>
</evidence>
<dbReference type="CDD" id="cd16914">
    <property type="entry name" value="EcfT"/>
    <property type="match status" value="1"/>
</dbReference>
<dbReference type="Pfam" id="PF02361">
    <property type="entry name" value="CbiQ"/>
    <property type="match status" value="1"/>
</dbReference>
<feature type="transmembrane region" description="Helical" evidence="5">
    <location>
        <begin position="253"/>
        <end position="271"/>
    </location>
</feature>
<dbReference type="Proteomes" id="UP000198847">
    <property type="component" value="Unassembled WGS sequence"/>
</dbReference>
<dbReference type="InterPro" id="IPR003339">
    <property type="entry name" value="ABC/ECF_trnsptr_transmembrane"/>
</dbReference>
<evidence type="ECO:0000313" key="6">
    <source>
        <dbReference type="EMBL" id="SEO95242.1"/>
    </source>
</evidence>
<feature type="transmembrane region" description="Helical" evidence="5">
    <location>
        <begin position="114"/>
        <end position="136"/>
    </location>
</feature>
<dbReference type="STRING" id="112903.SAMN04490178_107136"/>
<name>A0A1H8TW52_9FIRM</name>
<comment type="subcellular location">
    <subcellularLocation>
        <location evidence="1">Membrane</location>
        <topology evidence="1">Multi-pass membrane protein</topology>
    </subcellularLocation>
</comment>
<dbReference type="OrthoDB" id="166227at2"/>
<reference evidence="6 7" key="1">
    <citation type="submission" date="2016-10" db="EMBL/GenBank/DDBJ databases">
        <authorList>
            <person name="de Groot N.N."/>
        </authorList>
    </citation>
    <scope>NUCLEOTIDE SEQUENCE [LARGE SCALE GENOMIC DNA]</scope>
    <source>
        <strain evidence="6 7">DSM 13305</strain>
    </source>
</reference>
<dbReference type="PANTHER" id="PTHR33514:SF13">
    <property type="entry name" value="PROTEIN ABCI12, CHLOROPLASTIC"/>
    <property type="match status" value="1"/>
</dbReference>
<evidence type="ECO:0000256" key="2">
    <source>
        <dbReference type="ARBA" id="ARBA00022692"/>
    </source>
</evidence>
<organism evidence="6 7">
    <name type="scientific">Propionispora vibrioides</name>
    <dbReference type="NCBI Taxonomy" id="112903"/>
    <lineage>
        <taxon>Bacteria</taxon>
        <taxon>Bacillati</taxon>
        <taxon>Bacillota</taxon>
        <taxon>Negativicutes</taxon>
        <taxon>Selenomonadales</taxon>
        <taxon>Sporomusaceae</taxon>
        <taxon>Propionispora</taxon>
    </lineage>
</organism>
<evidence type="ECO:0000313" key="7">
    <source>
        <dbReference type="Proteomes" id="UP000198847"/>
    </source>
</evidence>
<evidence type="ECO:0000256" key="1">
    <source>
        <dbReference type="ARBA" id="ARBA00004141"/>
    </source>
</evidence>
<dbReference type="EMBL" id="FODY01000007">
    <property type="protein sequence ID" value="SEO95242.1"/>
    <property type="molecule type" value="Genomic_DNA"/>
</dbReference>
<feature type="transmembrane region" description="Helical" evidence="5">
    <location>
        <begin position="72"/>
        <end position="94"/>
    </location>
</feature>
<keyword evidence="3 5" id="KW-1133">Transmembrane helix</keyword>
<feature type="transmembrane region" description="Helical" evidence="5">
    <location>
        <begin position="49"/>
        <end position="65"/>
    </location>
</feature>
<protein>
    <submittedName>
        <fullName evidence="6">Cobalt transport protein</fullName>
    </submittedName>
</protein>
<keyword evidence="7" id="KW-1185">Reference proteome</keyword>
<feature type="transmembrane region" description="Helical" evidence="5">
    <location>
        <begin position="143"/>
        <end position="164"/>
    </location>
</feature>
<keyword evidence="4 5" id="KW-0472">Membrane</keyword>
<dbReference type="PANTHER" id="PTHR33514">
    <property type="entry name" value="PROTEIN ABCI12, CHLOROPLASTIC"/>
    <property type="match status" value="1"/>
</dbReference>
<keyword evidence="2 5" id="KW-0812">Transmembrane</keyword>
<dbReference type="RefSeq" id="WP_091745584.1">
    <property type="nucleotide sequence ID" value="NZ_FODY01000007.1"/>
</dbReference>
<feature type="transmembrane region" description="Helical" evidence="5">
    <location>
        <begin position="21"/>
        <end position="43"/>
    </location>
</feature>
<evidence type="ECO:0000256" key="4">
    <source>
        <dbReference type="ARBA" id="ARBA00023136"/>
    </source>
</evidence>
<sequence>MAGTQTMQKTILGYVPLESPIYALHPLVRLTLFVITGVIPLFIEMPEGNLAFLLVILGLFLFSRVDLRKLRVYLPMVFTIGIFILAMYIFFPVGKGEPLVLYQAGWVRLEYHSLMWALSVYIRIVALIYASIFYFSTNRERDILVAFRSTGMPFVCSYFLGLSLRSAGMFLEDYRIIREAEEARGLDTEDMSWTGKIKHFAMYMVPLFTLAIRRSDDISMALFAKGTVLTGKVNGRKRSDYLVAKSPVRGGDIAMISGMLAAFLVFVIFEVHTNQFDIGHSLVNRALLASVKGGGE</sequence>